<proteinExistence type="predicted"/>
<sequence length="95" mass="10201">MYISSSFFSALFSLPCVLQISRSLLCSYCSVGLVIVVVNNKEKAMLQYLILGYVCYEIHRLSSLNPSDANAAFSHPPAPPAAADPGQAIPPPAQE</sequence>
<evidence type="ECO:0000313" key="2">
    <source>
        <dbReference type="Proteomes" id="UP000887574"/>
    </source>
</evidence>
<keyword evidence="2" id="KW-1185">Reference proteome</keyword>
<dbReference type="AlphaFoldDB" id="A0A915ESV6"/>
<organism evidence="2 3">
    <name type="scientific">Ditylenchus dipsaci</name>
    <dbReference type="NCBI Taxonomy" id="166011"/>
    <lineage>
        <taxon>Eukaryota</taxon>
        <taxon>Metazoa</taxon>
        <taxon>Ecdysozoa</taxon>
        <taxon>Nematoda</taxon>
        <taxon>Chromadorea</taxon>
        <taxon>Rhabditida</taxon>
        <taxon>Tylenchina</taxon>
        <taxon>Tylenchomorpha</taxon>
        <taxon>Sphaerularioidea</taxon>
        <taxon>Anguinidae</taxon>
        <taxon>Anguininae</taxon>
        <taxon>Ditylenchus</taxon>
    </lineage>
</organism>
<evidence type="ECO:0000313" key="3">
    <source>
        <dbReference type="WBParaSite" id="jg9141"/>
    </source>
</evidence>
<accession>A0A915ESV6</accession>
<feature type="region of interest" description="Disordered" evidence="1">
    <location>
        <begin position="71"/>
        <end position="95"/>
    </location>
</feature>
<protein>
    <submittedName>
        <fullName evidence="3">Uncharacterized protein</fullName>
    </submittedName>
</protein>
<evidence type="ECO:0000256" key="1">
    <source>
        <dbReference type="SAM" id="MobiDB-lite"/>
    </source>
</evidence>
<feature type="compositionally biased region" description="Pro residues" evidence="1">
    <location>
        <begin position="76"/>
        <end position="95"/>
    </location>
</feature>
<name>A0A915ESV6_9BILA</name>
<dbReference type="WBParaSite" id="jg9141">
    <property type="protein sequence ID" value="jg9141"/>
    <property type="gene ID" value="jg9141"/>
</dbReference>
<reference evidence="3" key="1">
    <citation type="submission" date="2022-11" db="UniProtKB">
        <authorList>
            <consortium name="WormBaseParasite"/>
        </authorList>
    </citation>
    <scope>IDENTIFICATION</scope>
</reference>
<dbReference type="Proteomes" id="UP000887574">
    <property type="component" value="Unplaced"/>
</dbReference>